<comment type="caution">
    <text evidence="1">The sequence shown here is derived from an EMBL/GenBank/DDBJ whole genome shotgun (WGS) entry which is preliminary data.</text>
</comment>
<dbReference type="EMBL" id="CM042022">
    <property type="protein sequence ID" value="KAI3815566.1"/>
    <property type="molecule type" value="Genomic_DNA"/>
</dbReference>
<reference evidence="2" key="1">
    <citation type="journal article" date="2022" name="Mol. Ecol. Resour.">
        <title>The genomes of chicory, endive, great burdock and yacon provide insights into Asteraceae palaeo-polyploidization history and plant inulin production.</title>
        <authorList>
            <person name="Fan W."/>
            <person name="Wang S."/>
            <person name="Wang H."/>
            <person name="Wang A."/>
            <person name="Jiang F."/>
            <person name="Liu H."/>
            <person name="Zhao H."/>
            <person name="Xu D."/>
            <person name="Zhang Y."/>
        </authorList>
    </citation>
    <scope>NUCLEOTIDE SEQUENCE [LARGE SCALE GENOMIC DNA]</scope>
    <source>
        <strain evidence="2">cv. Yunnan</strain>
    </source>
</reference>
<name>A0ACB9J792_9ASTR</name>
<sequence length="174" mass="19896">MDASDSDSDLSFLSSPTVRLNTEQESKRREEEKVKEGWKEVTGLEWEEDEESFLPLSIPQNTNEAEAEIPTASLTSAVEVNEAEVEASNKDKGKGLMTKEDEERIREEWIEALISQGEDVDYLEKLSTKEIYRAFMGQQGLLANKKRAKEEEKAKQKSRRPLPSTKEPMKKERS</sequence>
<organism evidence="1 2">
    <name type="scientific">Smallanthus sonchifolius</name>
    <dbReference type="NCBI Taxonomy" id="185202"/>
    <lineage>
        <taxon>Eukaryota</taxon>
        <taxon>Viridiplantae</taxon>
        <taxon>Streptophyta</taxon>
        <taxon>Embryophyta</taxon>
        <taxon>Tracheophyta</taxon>
        <taxon>Spermatophyta</taxon>
        <taxon>Magnoliopsida</taxon>
        <taxon>eudicotyledons</taxon>
        <taxon>Gunneridae</taxon>
        <taxon>Pentapetalae</taxon>
        <taxon>asterids</taxon>
        <taxon>campanulids</taxon>
        <taxon>Asterales</taxon>
        <taxon>Asteraceae</taxon>
        <taxon>Asteroideae</taxon>
        <taxon>Heliantheae alliance</taxon>
        <taxon>Millerieae</taxon>
        <taxon>Smallanthus</taxon>
    </lineage>
</organism>
<evidence type="ECO:0000313" key="2">
    <source>
        <dbReference type="Proteomes" id="UP001056120"/>
    </source>
</evidence>
<keyword evidence="2" id="KW-1185">Reference proteome</keyword>
<gene>
    <name evidence="1" type="ORF">L1987_15237</name>
</gene>
<proteinExistence type="predicted"/>
<accession>A0ACB9J792</accession>
<protein>
    <submittedName>
        <fullName evidence="1">Uncharacterized protein</fullName>
    </submittedName>
</protein>
<reference evidence="1 2" key="2">
    <citation type="journal article" date="2022" name="Mol. Ecol. Resour.">
        <title>The genomes of chicory, endive, great burdock and yacon provide insights into Asteraceae paleo-polyploidization history and plant inulin production.</title>
        <authorList>
            <person name="Fan W."/>
            <person name="Wang S."/>
            <person name="Wang H."/>
            <person name="Wang A."/>
            <person name="Jiang F."/>
            <person name="Liu H."/>
            <person name="Zhao H."/>
            <person name="Xu D."/>
            <person name="Zhang Y."/>
        </authorList>
    </citation>
    <scope>NUCLEOTIDE SEQUENCE [LARGE SCALE GENOMIC DNA]</scope>
    <source>
        <strain evidence="2">cv. Yunnan</strain>
        <tissue evidence="1">Leaves</tissue>
    </source>
</reference>
<dbReference type="Proteomes" id="UP001056120">
    <property type="component" value="Linkage Group LG05"/>
</dbReference>
<evidence type="ECO:0000313" key="1">
    <source>
        <dbReference type="EMBL" id="KAI3815566.1"/>
    </source>
</evidence>